<dbReference type="RefSeq" id="WP_202197540.1">
    <property type="nucleotide sequence ID" value="NZ_BAAATO010000061.1"/>
</dbReference>
<accession>A0ABQ3T3N3</accession>
<dbReference type="EMBL" id="BNED01000004">
    <property type="protein sequence ID" value="GHI75003.1"/>
    <property type="molecule type" value="Genomic_DNA"/>
</dbReference>
<dbReference type="Proteomes" id="UP000608522">
    <property type="component" value="Unassembled WGS sequence"/>
</dbReference>
<dbReference type="NCBIfam" id="TIGR04267">
    <property type="entry name" value="mod_HExxH"/>
    <property type="match status" value="1"/>
</dbReference>
<comment type="caution">
    <text evidence="1">The sequence shown here is derived from an EMBL/GenBank/DDBJ whole genome shotgun (WGS) entry which is preliminary data.</text>
</comment>
<keyword evidence="2" id="KW-1185">Reference proteome</keyword>
<gene>
    <name evidence="1" type="ORF">Sspor_05640</name>
</gene>
<evidence type="ECO:0000313" key="1">
    <source>
        <dbReference type="EMBL" id="GHI75003.1"/>
    </source>
</evidence>
<reference evidence="2" key="1">
    <citation type="submission" date="2023-07" db="EMBL/GenBank/DDBJ databases">
        <title>Whole genome shotgun sequence of Streptomyces spororaveus NBRC 15456.</title>
        <authorList>
            <person name="Komaki H."/>
            <person name="Tamura T."/>
        </authorList>
    </citation>
    <scope>NUCLEOTIDE SEQUENCE [LARGE SCALE GENOMIC DNA]</scope>
    <source>
        <strain evidence="2">NBRC 15456</strain>
    </source>
</reference>
<protein>
    <recommendedName>
        <fullName evidence="3">HEXXH motif-containing protein</fullName>
    </recommendedName>
</protein>
<evidence type="ECO:0008006" key="3">
    <source>
        <dbReference type="Google" id="ProtNLM"/>
    </source>
</evidence>
<proteinExistence type="predicted"/>
<organism evidence="1 2">
    <name type="scientific">Streptomyces spororaveus</name>
    <dbReference type="NCBI Taxonomy" id="284039"/>
    <lineage>
        <taxon>Bacteria</taxon>
        <taxon>Bacillati</taxon>
        <taxon>Actinomycetota</taxon>
        <taxon>Actinomycetes</taxon>
        <taxon>Kitasatosporales</taxon>
        <taxon>Streptomycetaceae</taxon>
        <taxon>Streptomyces</taxon>
    </lineage>
</organism>
<dbReference type="InterPro" id="IPR026337">
    <property type="entry name" value="AKG_HExxH"/>
</dbReference>
<name>A0ABQ3T3N3_9ACTN</name>
<evidence type="ECO:0000313" key="2">
    <source>
        <dbReference type="Proteomes" id="UP000608522"/>
    </source>
</evidence>
<sequence>MTSTPTLTEAFGGIPLIDGSFDSGRFLTAVATTRLFRAGQTDNLLAASSEQRAVLLNEVLSPEKALASRDLRPFPDDVNPLHEDRARAAAEALAQLAELVPRWSILTELSINFLGLRRPGVIGSSNYAFPQHIFLAEEAFASPTELLEQVLHEVSHNWLYLVEEMWPLHRTTGDVVFELPSGTSNRNPGEVLGASHVTRNLQALYRALPVNTETQQRLEELDHYMDGCIELLEHTNAHLTDVGREVADRLRAGNTLTPASQA</sequence>